<reference evidence="2 3" key="1">
    <citation type="journal article" date="2016" name="Sci. Rep.">
        <title>Peltaster fructicola genome reveals evolution from an invasive phytopathogen to an ectophytic parasite.</title>
        <authorList>
            <person name="Xu C."/>
            <person name="Chen H."/>
            <person name="Gleason M.L."/>
            <person name="Xu J.R."/>
            <person name="Liu H."/>
            <person name="Zhang R."/>
            <person name="Sun G."/>
        </authorList>
    </citation>
    <scope>NUCLEOTIDE SEQUENCE [LARGE SCALE GENOMIC DNA]</scope>
    <source>
        <strain evidence="2 3">LNHT1506</strain>
    </source>
</reference>
<feature type="region of interest" description="Disordered" evidence="1">
    <location>
        <begin position="1"/>
        <end position="58"/>
    </location>
</feature>
<dbReference type="Proteomes" id="UP000503462">
    <property type="component" value="Chromosome 3"/>
</dbReference>
<protein>
    <submittedName>
        <fullName evidence="2">Uncharacterized protein</fullName>
    </submittedName>
</protein>
<dbReference type="EMBL" id="CP051141">
    <property type="protein sequence ID" value="QIW98888.1"/>
    <property type="molecule type" value="Genomic_DNA"/>
</dbReference>
<evidence type="ECO:0000313" key="2">
    <source>
        <dbReference type="EMBL" id="QIW98888.1"/>
    </source>
</evidence>
<evidence type="ECO:0000256" key="1">
    <source>
        <dbReference type="SAM" id="MobiDB-lite"/>
    </source>
</evidence>
<organism evidence="2 3">
    <name type="scientific">Peltaster fructicola</name>
    <dbReference type="NCBI Taxonomy" id="286661"/>
    <lineage>
        <taxon>Eukaryota</taxon>
        <taxon>Fungi</taxon>
        <taxon>Dikarya</taxon>
        <taxon>Ascomycota</taxon>
        <taxon>Pezizomycotina</taxon>
        <taxon>Dothideomycetes</taxon>
        <taxon>Dothideomycetes incertae sedis</taxon>
        <taxon>Peltaster</taxon>
    </lineage>
</organism>
<name>A0A6H0XW97_9PEZI</name>
<evidence type="ECO:0000313" key="3">
    <source>
        <dbReference type="Proteomes" id="UP000503462"/>
    </source>
</evidence>
<sequence>MGRAYYNGEEDDADADRARAARKAQREANFERLRKYEQNSTADTEPSKDYQGEGKKPGLAKVLRSVRAVLGCA</sequence>
<feature type="compositionally biased region" description="Basic and acidic residues" evidence="1">
    <location>
        <begin position="45"/>
        <end position="56"/>
    </location>
</feature>
<keyword evidence="3" id="KW-1185">Reference proteome</keyword>
<accession>A0A6H0XW97</accession>
<dbReference type="AlphaFoldDB" id="A0A6H0XW97"/>
<gene>
    <name evidence="2" type="ORF">AMS68_004406</name>
</gene>
<feature type="compositionally biased region" description="Basic and acidic residues" evidence="1">
    <location>
        <begin position="15"/>
        <end position="37"/>
    </location>
</feature>
<proteinExistence type="predicted"/>